<dbReference type="PANTHER" id="PTHR38340">
    <property type="entry name" value="S-LAYER PROTEIN"/>
    <property type="match status" value="1"/>
</dbReference>
<proteinExistence type="predicted"/>
<dbReference type="PANTHER" id="PTHR38340:SF1">
    <property type="entry name" value="S-LAYER PROTEIN"/>
    <property type="match status" value="1"/>
</dbReference>
<dbReference type="SUPFAM" id="SSF51294">
    <property type="entry name" value="Hedgehog/intein (Hint) domain"/>
    <property type="match status" value="1"/>
</dbReference>
<sequence>MASTYTYTGVYILNLTTLLVEDVGVTLTITDNAGDGTFLGNGAEADVDADQSFELSGAGALDGVYANEFQAGAANINANDISMQGVYGQFTSGGTNYLFFVPNSASGTWSIGDSIGGTLVTTTGFDYSDVSGEGADTVIIDNASGSTELTGGDGADSLDGSNAADTLVGGAGNDTIFGRGGADSIVGGEGADRLRGNGGNDTIIGDGQEAERLSFNWSLIPDPDDQTTIDDEDVLASADATGAVVQDTGGIQVTLDYDEENVGARDLTFQNVLNNVAGIDSGGETINANSSGQLFGNRADATTNTTSTLTVNFESSSTSFVDEVTNVQFRINDIDQNLPGGFQDQVIIRAYDASNTRIDVTLTSGSGGTPGPTLSDTGGDGFVGVDTATATTNGLSNASAGGSILVEVAGPVARIEVEYLNLGTNNQAATITDIFFDAQPADGDADNIRGGGGNDSILGQFGDDNIRGNGGNDTILGGVGNDTIQGNAGADSISGGEGNDTIDGGSGSDTIDGGEGNDSLLGGDGTDTLTGGDGFDTFVADGSDDQITDFNTATGQVLDDGNQSNNDFLDLSGSYNAGTVDAYNALNGTDFALAIKALRDDAADGVLDFAGGVRLPGVNPDELFFDNTNVVCFTPGARVLTPTGPLPVERLHVGSPVLTRDHGIQMIEWIGRRDISREQLIAHPSLAPIRVRRGALGPDMPSRDLIVSPQHRIMLKGPKAATLFGQPEVLAPAVGLIDGETIVREPQMGRLTYIHFMCAQHELVRVDNLWTESLYLGEMAKDAMTDEARTEIELIFGDVPELKPARRFVTRNETQLLKGASG</sequence>
<accession>A0A2R8A7V1</accession>
<dbReference type="GO" id="GO:0005509">
    <property type="term" value="F:calcium ion binding"/>
    <property type="evidence" value="ECO:0007669"/>
    <property type="project" value="InterPro"/>
</dbReference>
<reference evidence="5 6" key="1">
    <citation type="submission" date="2018-03" db="EMBL/GenBank/DDBJ databases">
        <authorList>
            <person name="Keele B.F."/>
        </authorList>
    </citation>
    <scope>NUCLEOTIDE SEQUENCE [LARGE SCALE GENOMIC DNA]</scope>
    <source>
        <strain evidence="5 6">CeCT 8812</strain>
    </source>
</reference>
<evidence type="ECO:0000256" key="3">
    <source>
        <dbReference type="SAM" id="MobiDB-lite"/>
    </source>
</evidence>
<feature type="domain" description="Hedgehog/Intein (Hint)" evidence="4">
    <location>
        <begin position="631"/>
        <end position="777"/>
    </location>
</feature>
<dbReference type="PROSITE" id="PS00330">
    <property type="entry name" value="HEMOLYSIN_CALCIUM"/>
    <property type="match status" value="5"/>
</dbReference>
<dbReference type="InterPro" id="IPR028992">
    <property type="entry name" value="Hedgehog/Intein_dom"/>
</dbReference>
<dbReference type="InterPro" id="IPR036844">
    <property type="entry name" value="Hint_dom_sf"/>
</dbReference>
<evidence type="ECO:0000256" key="1">
    <source>
        <dbReference type="ARBA" id="ARBA00004613"/>
    </source>
</evidence>
<name>A0A2R8A7V1_9RHOB</name>
<dbReference type="InterPro" id="IPR011049">
    <property type="entry name" value="Serralysin-like_metalloprot_C"/>
</dbReference>
<dbReference type="EMBL" id="OMKW01000001">
    <property type="protein sequence ID" value="SPF28301.1"/>
    <property type="molecule type" value="Genomic_DNA"/>
</dbReference>
<dbReference type="InterPro" id="IPR018511">
    <property type="entry name" value="Hemolysin-typ_Ca-bd_CS"/>
</dbReference>
<dbReference type="AlphaFoldDB" id="A0A2R8A7V1"/>
<keyword evidence="6" id="KW-1185">Reference proteome</keyword>
<protein>
    <submittedName>
        <fullName evidence="5">Leukotoxin</fullName>
    </submittedName>
</protein>
<organism evidence="5 6">
    <name type="scientific">Pontivivens insulae</name>
    <dbReference type="NCBI Taxonomy" id="1639689"/>
    <lineage>
        <taxon>Bacteria</taxon>
        <taxon>Pseudomonadati</taxon>
        <taxon>Pseudomonadota</taxon>
        <taxon>Alphaproteobacteria</taxon>
        <taxon>Rhodobacterales</taxon>
        <taxon>Paracoccaceae</taxon>
        <taxon>Pontivivens</taxon>
    </lineage>
</organism>
<keyword evidence="2" id="KW-0964">Secreted</keyword>
<feature type="region of interest" description="Disordered" evidence="3">
    <location>
        <begin position="486"/>
        <end position="526"/>
    </location>
</feature>
<dbReference type="Pfam" id="PF13403">
    <property type="entry name" value="Hint_2"/>
    <property type="match status" value="1"/>
</dbReference>
<dbReference type="InterPro" id="IPR001343">
    <property type="entry name" value="Hemolysn_Ca-bd"/>
</dbReference>
<evidence type="ECO:0000259" key="4">
    <source>
        <dbReference type="Pfam" id="PF13403"/>
    </source>
</evidence>
<dbReference type="Pfam" id="PF00353">
    <property type="entry name" value="HemolysinCabind"/>
    <property type="match status" value="4"/>
</dbReference>
<dbReference type="PRINTS" id="PR00313">
    <property type="entry name" value="CABNDNGRPT"/>
</dbReference>
<dbReference type="Gene3D" id="2.150.10.10">
    <property type="entry name" value="Serralysin-like metalloprotease, C-terminal"/>
    <property type="match status" value="3"/>
</dbReference>
<dbReference type="GO" id="GO:0005576">
    <property type="term" value="C:extracellular region"/>
    <property type="evidence" value="ECO:0007669"/>
    <property type="project" value="UniProtKB-SubCell"/>
</dbReference>
<dbReference type="SUPFAM" id="SSF51120">
    <property type="entry name" value="beta-Roll"/>
    <property type="match status" value="2"/>
</dbReference>
<comment type="subcellular location">
    <subcellularLocation>
        <location evidence="1">Secreted</location>
    </subcellularLocation>
</comment>
<dbReference type="Proteomes" id="UP000244932">
    <property type="component" value="Unassembled WGS sequence"/>
</dbReference>
<evidence type="ECO:0000313" key="5">
    <source>
        <dbReference type="EMBL" id="SPF28301.1"/>
    </source>
</evidence>
<dbReference type="OrthoDB" id="6305173at2"/>
<evidence type="ECO:0000256" key="2">
    <source>
        <dbReference type="ARBA" id="ARBA00022525"/>
    </source>
</evidence>
<gene>
    <name evidence="5" type="primary">ltxA_2</name>
    <name evidence="5" type="ORF">POI8812_00599</name>
</gene>
<evidence type="ECO:0000313" key="6">
    <source>
        <dbReference type="Proteomes" id="UP000244932"/>
    </source>
</evidence>
<dbReference type="RefSeq" id="WP_108781019.1">
    <property type="nucleotide sequence ID" value="NZ_OMKW01000001.1"/>
</dbReference>
<dbReference type="InterPro" id="IPR050557">
    <property type="entry name" value="RTX_toxin/Mannuronan_C5-epim"/>
</dbReference>